<dbReference type="Pfam" id="PF05834">
    <property type="entry name" value="Lycopene_cycl"/>
    <property type="match status" value="1"/>
</dbReference>
<dbReference type="Gene3D" id="3.50.50.60">
    <property type="entry name" value="FAD/NAD(P)-binding domain"/>
    <property type="match status" value="1"/>
</dbReference>
<dbReference type="SUPFAM" id="SSF51905">
    <property type="entry name" value="FAD/NAD(P)-binding domain"/>
    <property type="match status" value="1"/>
</dbReference>
<sequence length="387" mass="43830">MTGNRYDYIIAGGGCAGLSLLMRMLQQDQFRNKSILLIDPQHKNTNDKTWCFWEKEPDIFEPVVFHSWCKAGVHSDTGSVIFDLAPYRYKMIRSIDFYEYVHTRAAAHAGVSALQATVTDMHQLDNGTVNVQTDQGAFYADLVFNSTPLQAQPVKQTQMPRLLQHFKGWLIETETGCFDAETATLMDFRVSQEQGTTFVYVLPVSEKQALVEYTVFSETVLPGHVYDERIESYLRNNLGIQNRKILHEEAGVIPMNNDPYNNSQSSIIHIGTAGGQVKASTGYAFRFIQKKTKAIVEALVRNEPVTQLKEPGKQKAIFYDNILLRVLKQHPQLGSIVFSRIFSRNPPARILRFLDNESSLADDLQIMCSVQAGLFTRAAFQELMARM</sequence>
<protein>
    <submittedName>
        <fullName evidence="1">Lycopene beta-cyclase</fullName>
    </submittedName>
</protein>
<keyword evidence="2" id="KW-1185">Reference proteome</keyword>
<proteinExistence type="predicted"/>
<organism evidence="1 2">
    <name type="scientific">Sediminibacterium ginsengisoli</name>
    <dbReference type="NCBI Taxonomy" id="413434"/>
    <lineage>
        <taxon>Bacteria</taxon>
        <taxon>Pseudomonadati</taxon>
        <taxon>Bacteroidota</taxon>
        <taxon>Chitinophagia</taxon>
        <taxon>Chitinophagales</taxon>
        <taxon>Chitinophagaceae</taxon>
        <taxon>Sediminibacterium</taxon>
    </lineage>
</organism>
<dbReference type="OrthoDB" id="24355at2"/>
<reference evidence="1 2" key="1">
    <citation type="submission" date="2017-02" db="EMBL/GenBank/DDBJ databases">
        <authorList>
            <person name="Peterson S.W."/>
        </authorList>
    </citation>
    <scope>NUCLEOTIDE SEQUENCE [LARGE SCALE GENOMIC DNA]</scope>
    <source>
        <strain evidence="1 2">DSM 22335</strain>
    </source>
</reference>
<accession>A0A1T4JUU2</accession>
<dbReference type="EMBL" id="FUWH01000001">
    <property type="protein sequence ID" value="SJZ33980.1"/>
    <property type="molecule type" value="Genomic_DNA"/>
</dbReference>
<dbReference type="RefSeq" id="WP_078829562.1">
    <property type="nucleotide sequence ID" value="NZ_FUWH01000001.1"/>
</dbReference>
<dbReference type="PANTHER" id="PTHR39757:SF5">
    <property type="entry name" value="OS02G0190600 PROTEIN"/>
    <property type="match status" value="1"/>
</dbReference>
<dbReference type="AlphaFoldDB" id="A0A1T4JUU2"/>
<dbReference type="Proteomes" id="UP000190888">
    <property type="component" value="Unassembled WGS sequence"/>
</dbReference>
<evidence type="ECO:0000313" key="2">
    <source>
        <dbReference type="Proteomes" id="UP000190888"/>
    </source>
</evidence>
<dbReference type="STRING" id="413434.SAMN04488132_101213"/>
<name>A0A1T4JUU2_9BACT</name>
<dbReference type="InterPro" id="IPR036188">
    <property type="entry name" value="FAD/NAD-bd_sf"/>
</dbReference>
<gene>
    <name evidence="1" type="ORF">SAMN04488132_101213</name>
</gene>
<evidence type="ECO:0000313" key="1">
    <source>
        <dbReference type="EMBL" id="SJZ33980.1"/>
    </source>
</evidence>
<dbReference type="PANTHER" id="PTHR39757">
    <property type="match status" value="1"/>
</dbReference>